<dbReference type="InterPro" id="IPR037066">
    <property type="entry name" value="Plug_dom_sf"/>
</dbReference>
<evidence type="ECO:0000313" key="16">
    <source>
        <dbReference type="EMBL" id="TAA73998.1"/>
    </source>
</evidence>
<keyword evidence="2 10" id="KW-0813">Transport</keyword>
<evidence type="ECO:0000256" key="13">
    <source>
        <dbReference type="SAM" id="SignalP"/>
    </source>
</evidence>
<dbReference type="GO" id="GO:0009279">
    <property type="term" value="C:cell outer membrane"/>
    <property type="evidence" value="ECO:0007669"/>
    <property type="project" value="UniProtKB-SubCell"/>
</dbReference>
<dbReference type="EMBL" id="NQJD01000044">
    <property type="protein sequence ID" value="TAA73998.1"/>
    <property type="molecule type" value="Genomic_DNA"/>
</dbReference>
<dbReference type="Pfam" id="PF00593">
    <property type="entry name" value="TonB_dep_Rec_b-barrel"/>
    <property type="match status" value="1"/>
</dbReference>
<evidence type="ECO:0000256" key="3">
    <source>
        <dbReference type="ARBA" id="ARBA00022452"/>
    </source>
</evidence>
<gene>
    <name evidence="16" type="ORF">CDV28_1445</name>
</gene>
<feature type="signal peptide" evidence="13">
    <location>
        <begin position="1"/>
        <end position="18"/>
    </location>
</feature>
<evidence type="ECO:0000256" key="8">
    <source>
        <dbReference type="ARBA" id="ARBA00023170"/>
    </source>
</evidence>
<evidence type="ECO:0000256" key="11">
    <source>
        <dbReference type="RuleBase" id="RU003357"/>
    </source>
</evidence>
<dbReference type="Gene3D" id="2.40.170.20">
    <property type="entry name" value="TonB-dependent receptor, beta-barrel domain"/>
    <property type="match status" value="1"/>
</dbReference>
<evidence type="ECO:0000256" key="7">
    <source>
        <dbReference type="ARBA" id="ARBA00023136"/>
    </source>
</evidence>
<dbReference type="GO" id="GO:0044718">
    <property type="term" value="P:siderophore transmembrane transport"/>
    <property type="evidence" value="ECO:0007669"/>
    <property type="project" value="TreeGrafter"/>
</dbReference>
<keyword evidence="4 10" id="KW-0812">Transmembrane</keyword>
<evidence type="ECO:0000256" key="6">
    <source>
        <dbReference type="ARBA" id="ARBA00023077"/>
    </source>
</evidence>
<keyword evidence="9 10" id="KW-0998">Cell outer membrane</keyword>
<comment type="subcellular location">
    <subcellularLocation>
        <location evidence="1 10">Cell outer membrane</location>
        <topology evidence="1 10">Multi-pass membrane protein</topology>
    </subcellularLocation>
</comment>
<proteinExistence type="inferred from homology"/>
<reference evidence="16" key="1">
    <citation type="submission" date="2017-07" db="EMBL/GenBank/DDBJ databases">
        <title>The cable genome - Insights into the physiology and evolution of filamentous bacteria capable of sulfide oxidation via long distance electron transfer.</title>
        <authorList>
            <person name="Thorup C."/>
            <person name="Bjerg J.T."/>
            <person name="Schreiber L."/>
            <person name="Nielsen L.P."/>
            <person name="Kjeldsen K.U."/>
            <person name="Boesen T."/>
            <person name="Boggild A."/>
            <person name="Meysman F."/>
            <person name="Geelhoed J."/>
            <person name="Schramm A."/>
        </authorList>
    </citation>
    <scope>NUCLEOTIDE SEQUENCE [LARGE SCALE GENOMIC DNA]</scope>
    <source>
        <strain evidence="16">GS</strain>
    </source>
</reference>
<dbReference type="InterPro" id="IPR039426">
    <property type="entry name" value="TonB-dep_rcpt-like"/>
</dbReference>
<keyword evidence="3 10" id="KW-1134">Transmembrane beta strand</keyword>
<sequence length="655" mass="71695">MKHRHVVLVCPLLAVACAAESFATAPVLMDEVVVTASRTEESRKTVSANVTVITQEDIQQSASRNLGDLLTEKAVGTIRTYPGGMTVVGLRGFRTDTHGNDLQGHVLILLNGRRAGTGNAAKLLTENVERIEIIRGPGAVQYGSAGMGGVINVITRRAKGKSLFMEGGAGSFAAHKLSIGGTTVADSFDFSGSVSHSEQDDYKTGSGRNYGNTANQQRDVSMNAGWSFAENNRLGLIFTGSDIDDAGSPGYLNQNDLDDRTDKDNYSVDFSYTGKSATAPYQWMARYFFGQDNNSWFDGSASNPDGWDDDTISKNKTNQQGAQAHLSGQFGSALLTGGFDWLDYEVENTWTPNAADYANPAVFLLGKNSLFDEQLTISAGLRHDWYQVKVNEPVGRDADASHFTPQVGLAWMITKEFKLRTQYAQGFMLPSADQLSADFTNFGTRTVGNPDLEPETNSTYELGVDFSRSSFNATLTGFHTDFEDKIIVDALDNGTRTWKNLGDATIAGFEGEFSYDLGLLMGWSWELRPYLNLTLLTEYEDETTGEDLQQISDSNISAGLIADNGDGLSFRLNIAYMGSQLVQDWESVASPVPLVELDASTVTDATASWRFYQNDQLGAFSLRGEARNLFDEDYAYIKGYPLPGRSFFAALRWEY</sequence>
<accession>A0A521FYZ8</accession>
<dbReference type="Gene3D" id="2.170.130.10">
    <property type="entry name" value="TonB-dependent receptor, plug domain"/>
    <property type="match status" value="1"/>
</dbReference>
<evidence type="ECO:0000256" key="2">
    <source>
        <dbReference type="ARBA" id="ARBA00022448"/>
    </source>
</evidence>
<organism evidence="16 17">
    <name type="scientific">Candidatus Electronema aureum</name>
    <dbReference type="NCBI Taxonomy" id="2005002"/>
    <lineage>
        <taxon>Bacteria</taxon>
        <taxon>Pseudomonadati</taxon>
        <taxon>Thermodesulfobacteriota</taxon>
        <taxon>Desulfobulbia</taxon>
        <taxon>Desulfobulbales</taxon>
        <taxon>Desulfobulbaceae</taxon>
        <taxon>Candidatus Electronema</taxon>
    </lineage>
</organism>
<dbReference type="GO" id="GO:0015344">
    <property type="term" value="F:siderophore uptake transmembrane transporter activity"/>
    <property type="evidence" value="ECO:0007669"/>
    <property type="project" value="TreeGrafter"/>
</dbReference>
<dbReference type="InterPro" id="IPR036942">
    <property type="entry name" value="Beta-barrel_TonB_sf"/>
</dbReference>
<feature type="compositionally biased region" description="Polar residues" evidence="12">
    <location>
        <begin position="206"/>
        <end position="215"/>
    </location>
</feature>
<keyword evidence="7 10" id="KW-0472">Membrane</keyword>
<keyword evidence="5 13" id="KW-0732">Signal</keyword>
<evidence type="ECO:0000256" key="9">
    <source>
        <dbReference type="ARBA" id="ARBA00023237"/>
    </source>
</evidence>
<evidence type="ECO:0000256" key="5">
    <source>
        <dbReference type="ARBA" id="ARBA00022729"/>
    </source>
</evidence>
<dbReference type="Proteomes" id="UP000316238">
    <property type="component" value="Unassembled WGS sequence"/>
</dbReference>
<evidence type="ECO:0000256" key="1">
    <source>
        <dbReference type="ARBA" id="ARBA00004571"/>
    </source>
</evidence>
<feature type="region of interest" description="Disordered" evidence="12">
    <location>
        <begin position="299"/>
        <end position="319"/>
    </location>
</feature>
<dbReference type="InterPro" id="IPR012910">
    <property type="entry name" value="Plug_dom"/>
</dbReference>
<comment type="caution">
    <text evidence="16">The sequence shown here is derived from an EMBL/GenBank/DDBJ whole genome shotgun (WGS) entry which is preliminary data.</text>
</comment>
<comment type="similarity">
    <text evidence="10 11">Belongs to the TonB-dependent receptor family.</text>
</comment>
<evidence type="ECO:0000256" key="10">
    <source>
        <dbReference type="PROSITE-ProRule" id="PRU01360"/>
    </source>
</evidence>
<name>A0A521FYZ8_9BACT</name>
<evidence type="ECO:0000259" key="14">
    <source>
        <dbReference type="Pfam" id="PF00593"/>
    </source>
</evidence>
<keyword evidence="8" id="KW-0675">Receptor</keyword>
<feature type="region of interest" description="Disordered" evidence="12">
    <location>
        <begin position="196"/>
        <end position="215"/>
    </location>
</feature>
<dbReference type="SUPFAM" id="SSF56935">
    <property type="entry name" value="Porins"/>
    <property type="match status" value="1"/>
</dbReference>
<dbReference type="InterPro" id="IPR000531">
    <property type="entry name" value="Beta-barrel_TonB"/>
</dbReference>
<feature type="chain" id="PRO_5021953877" evidence="13">
    <location>
        <begin position="19"/>
        <end position="655"/>
    </location>
</feature>
<evidence type="ECO:0000259" key="15">
    <source>
        <dbReference type="Pfam" id="PF07715"/>
    </source>
</evidence>
<dbReference type="PANTHER" id="PTHR30069:SF29">
    <property type="entry name" value="HEMOGLOBIN AND HEMOGLOBIN-HAPTOGLOBIN-BINDING PROTEIN 1-RELATED"/>
    <property type="match status" value="1"/>
</dbReference>
<dbReference type="PANTHER" id="PTHR30069">
    <property type="entry name" value="TONB-DEPENDENT OUTER MEMBRANE RECEPTOR"/>
    <property type="match status" value="1"/>
</dbReference>
<feature type="domain" description="TonB-dependent receptor-like beta-barrel" evidence="14">
    <location>
        <begin position="204"/>
        <end position="629"/>
    </location>
</feature>
<protein>
    <submittedName>
        <fullName evidence="16">Vitamin B12 transporter</fullName>
    </submittedName>
</protein>
<dbReference type="CDD" id="cd01347">
    <property type="entry name" value="ligand_gated_channel"/>
    <property type="match status" value="1"/>
</dbReference>
<dbReference type="Pfam" id="PF07715">
    <property type="entry name" value="Plug"/>
    <property type="match status" value="1"/>
</dbReference>
<dbReference type="PROSITE" id="PS52016">
    <property type="entry name" value="TONB_DEPENDENT_REC_3"/>
    <property type="match status" value="1"/>
</dbReference>
<keyword evidence="17" id="KW-1185">Reference proteome</keyword>
<evidence type="ECO:0000256" key="12">
    <source>
        <dbReference type="SAM" id="MobiDB-lite"/>
    </source>
</evidence>
<dbReference type="AlphaFoldDB" id="A0A521FYZ8"/>
<evidence type="ECO:0000313" key="17">
    <source>
        <dbReference type="Proteomes" id="UP000316238"/>
    </source>
</evidence>
<dbReference type="PROSITE" id="PS51257">
    <property type="entry name" value="PROKAR_LIPOPROTEIN"/>
    <property type="match status" value="1"/>
</dbReference>
<keyword evidence="6 11" id="KW-0798">TonB box</keyword>
<evidence type="ECO:0000256" key="4">
    <source>
        <dbReference type="ARBA" id="ARBA00022692"/>
    </source>
</evidence>
<feature type="domain" description="TonB-dependent receptor plug" evidence="15">
    <location>
        <begin position="44"/>
        <end position="150"/>
    </location>
</feature>